<dbReference type="Proteomes" id="UP000034681">
    <property type="component" value="Unassembled WGS sequence"/>
</dbReference>
<evidence type="ECO:0000313" key="2">
    <source>
        <dbReference type="Proteomes" id="UP000034681"/>
    </source>
</evidence>
<organism evidence="1 2">
    <name type="scientific">Prochlorothrix hollandica PCC 9006 = CALU 1027</name>
    <dbReference type="NCBI Taxonomy" id="317619"/>
    <lineage>
        <taxon>Bacteria</taxon>
        <taxon>Bacillati</taxon>
        <taxon>Cyanobacteriota</taxon>
        <taxon>Cyanophyceae</taxon>
        <taxon>Prochlorotrichales</taxon>
        <taxon>Prochlorotrichaceae</taxon>
        <taxon>Prochlorothrix</taxon>
    </lineage>
</organism>
<gene>
    <name evidence="1" type="ORF">PROH_13665</name>
</gene>
<protein>
    <submittedName>
        <fullName evidence="1">Uncharacterized protein</fullName>
    </submittedName>
</protein>
<reference evidence="1" key="1">
    <citation type="submission" date="2012-04" db="EMBL/GenBank/DDBJ databases">
        <authorList>
            <person name="Borisov I.G."/>
            <person name="Ivanikova N.V."/>
            <person name="Pinevich A.V."/>
        </authorList>
    </citation>
    <scope>NUCLEOTIDE SEQUENCE [LARGE SCALE GENOMIC DNA]</scope>
    <source>
        <strain evidence="1">CALU 1027</strain>
    </source>
</reference>
<dbReference type="AlphaFoldDB" id="A0A0M2PUX7"/>
<sequence length="90" mass="9032">MPSGTATMAVLRAGGVRLKTAAVPGVGLDIELDKDEAGVLALGAVGALAVWRGAIVASGRSLAGRARVGEEAERVLRRLPSSDESTGVPP</sequence>
<comment type="caution">
    <text evidence="1">The sequence shown here is derived from an EMBL/GenBank/DDBJ whole genome shotgun (WGS) entry which is preliminary data.</text>
</comment>
<proteinExistence type="predicted"/>
<dbReference type="EMBL" id="AJTX02000006">
    <property type="protein sequence ID" value="KKI98887.1"/>
    <property type="molecule type" value="Genomic_DNA"/>
</dbReference>
<evidence type="ECO:0000313" key="1">
    <source>
        <dbReference type="EMBL" id="KKI98887.1"/>
    </source>
</evidence>
<keyword evidence="2" id="KW-1185">Reference proteome</keyword>
<name>A0A0M2PUX7_PROHO</name>
<accession>A0A0M2PUX7</accession>